<dbReference type="InterPro" id="IPR050987">
    <property type="entry name" value="AtrR-like"/>
</dbReference>
<dbReference type="EMBL" id="KV878973">
    <property type="protein sequence ID" value="OJK01854.1"/>
    <property type="molecule type" value="Genomic_DNA"/>
</dbReference>
<dbReference type="GeneID" id="30973096"/>
<dbReference type="AlphaFoldDB" id="A0A1L9X0E2"/>
<dbReference type="STRING" id="690307.A0A1L9X0E2"/>
<evidence type="ECO:0000256" key="4">
    <source>
        <dbReference type="SAM" id="MobiDB-lite"/>
    </source>
</evidence>
<evidence type="ECO:0000256" key="3">
    <source>
        <dbReference type="ARBA" id="ARBA00023242"/>
    </source>
</evidence>
<evidence type="ECO:0000259" key="5">
    <source>
        <dbReference type="SMART" id="SM00906"/>
    </source>
</evidence>
<evidence type="ECO:0000313" key="7">
    <source>
        <dbReference type="Proteomes" id="UP000184546"/>
    </source>
</evidence>
<dbReference type="Proteomes" id="UP000184546">
    <property type="component" value="Unassembled WGS sequence"/>
</dbReference>
<dbReference type="RefSeq" id="XP_020058193.1">
    <property type="nucleotide sequence ID" value="XM_020199282.1"/>
</dbReference>
<sequence>MKPASPTAATAAAAAAAAAATTATTTPSDVEGNWPTPAPRAKRRKRASTTGTSRPSPRELGIMRKDDTSASFLGSSSGIHFVRTVYHAFARRSADLQQQQVRAGHESLVPGEDDHLRTGQGQAHAPLWSTDELDLTNPRLSFDQLVQLSHQYFQNWHPIHPFVHAPHLLRALEQTSQEGIRSISRTDAVLIRSVMSIAAIDNRQAQGGASAAPVAMPAELVFQTVHDAMNGLRDLLDEPSSIPLLQAAVSIQLFLTSILRLNAASRIGGFVTRTAFHLGLHRCPARYSCFSQEDVMIRRRLFWSIYCLERYLNQALGVPLSIRDDDLDVCYPGAERHTPDNGGEGMMVTTPDDQRLKLLRHLAKFARLRGLISELRNKSIMHSRENLVEAAEVDRALLQWWNEVYDDVYPLACDGEPAEASSPLQPFHSLLLVVSRHEAKIALHRPLLAADNPTTADYKAAFLTCINSSRSLLAALHGYITAPPGDDRPPLIVASFTWTVWMSCLILIYAAWTRHFSNEGALRYARIGIAVLQNIARREREWPQTCIQAIEDLCSALEKNNKNNNSHHNRTGSDLWVPQAESMHSTSNHRTGDRPDAIRIAEDPIGLRGEDSSPRPSSMAPEAWDNLPMPPPPSFDPTAVLSTPDLYNAASMVFGDLAGSGFSYGMGGLGLGPDSATAVPLCDPFSMNEGWSVADGPWLLHGDFNV</sequence>
<keyword evidence="3" id="KW-0539">Nucleus</keyword>
<evidence type="ECO:0000313" key="6">
    <source>
        <dbReference type="EMBL" id="OJK01854.1"/>
    </source>
</evidence>
<dbReference type="CDD" id="cd12148">
    <property type="entry name" value="fungal_TF_MHR"/>
    <property type="match status" value="1"/>
</dbReference>
<dbReference type="PANTHER" id="PTHR46910:SF9">
    <property type="entry name" value="MISCELLANEOUS ZN(II)2CYS6 TRANSCRIPTION FACTOR (EUROFUNG)"/>
    <property type="match status" value="1"/>
</dbReference>
<dbReference type="GO" id="GO:0006351">
    <property type="term" value="P:DNA-templated transcription"/>
    <property type="evidence" value="ECO:0007669"/>
    <property type="project" value="InterPro"/>
</dbReference>
<dbReference type="SMART" id="SM00906">
    <property type="entry name" value="Fungal_trans"/>
    <property type="match status" value="1"/>
</dbReference>
<reference evidence="7" key="1">
    <citation type="journal article" date="2017" name="Genome Biol.">
        <title>Comparative genomics reveals high biological diversity and specific adaptations in the industrially and medically important fungal genus Aspergillus.</title>
        <authorList>
            <person name="de Vries R.P."/>
            <person name="Riley R."/>
            <person name="Wiebenga A."/>
            <person name="Aguilar-Osorio G."/>
            <person name="Amillis S."/>
            <person name="Uchima C.A."/>
            <person name="Anderluh G."/>
            <person name="Asadollahi M."/>
            <person name="Askin M."/>
            <person name="Barry K."/>
            <person name="Battaglia E."/>
            <person name="Bayram O."/>
            <person name="Benocci T."/>
            <person name="Braus-Stromeyer S.A."/>
            <person name="Caldana C."/>
            <person name="Canovas D."/>
            <person name="Cerqueira G.C."/>
            <person name="Chen F."/>
            <person name="Chen W."/>
            <person name="Choi C."/>
            <person name="Clum A."/>
            <person name="Dos Santos R.A."/>
            <person name="Damasio A.R."/>
            <person name="Diallinas G."/>
            <person name="Emri T."/>
            <person name="Fekete E."/>
            <person name="Flipphi M."/>
            <person name="Freyberg S."/>
            <person name="Gallo A."/>
            <person name="Gournas C."/>
            <person name="Habgood R."/>
            <person name="Hainaut M."/>
            <person name="Harispe M.L."/>
            <person name="Henrissat B."/>
            <person name="Hilden K.S."/>
            <person name="Hope R."/>
            <person name="Hossain A."/>
            <person name="Karabika E."/>
            <person name="Karaffa L."/>
            <person name="Karanyi Z."/>
            <person name="Krasevec N."/>
            <person name="Kuo A."/>
            <person name="Kusch H."/>
            <person name="LaButti K."/>
            <person name="Lagendijk E.L."/>
            <person name="Lapidus A."/>
            <person name="Levasseur A."/>
            <person name="Lindquist E."/>
            <person name="Lipzen A."/>
            <person name="Logrieco A.F."/>
            <person name="MacCabe A."/>
            <person name="Maekelae M.R."/>
            <person name="Malavazi I."/>
            <person name="Melin P."/>
            <person name="Meyer V."/>
            <person name="Mielnichuk N."/>
            <person name="Miskei M."/>
            <person name="Molnar A.P."/>
            <person name="Mule G."/>
            <person name="Ngan C.Y."/>
            <person name="Orejas M."/>
            <person name="Orosz E."/>
            <person name="Ouedraogo J.P."/>
            <person name="Overkamp K.M."/>
            <person name="Park H.-S."/>
            <person name="Perrone G."/>
            <person name="Piumi F."/>
            <person name="Punt P.J."/>
            <person name="Ram A.F."/>
            <person name="Ramon A."/>
            <person name="Rauscher S."/>
            <person name="Record E."/>
            <person name="Riano-Pachon D.M."/>
            <person name="Robert V."/>
            <person name="Roehrig J."/>
            <person name="Ruller R."/>
            <person name="Salamov A."/>
            <person name="Salih N.S."/>
            <person name="Samson R.A."/>
            <person name="Sandor E."/>
            <person name="Sanguinetti M."/>
            <person name="Schuetze T."/>
            <person name="Sepcic K."/>
            <person name="Shelest E."/>
            <person name="Sherlock G."/>
            <person name="Sophianopoulou V."/>
            <person name="Squina F.M."/>
            <person name="Sun H."/>
            <person name="Susca A."/>
            <person name="Todd R.B."/>
            <person name="Tsang A."/>
            <person name="Unkles S.E."/>
            <person name="van de Wiele N."/>
            <person name="van Rossen-Uffink D."/>
            <person name="Oliveira J.V."/>
            <person name="Vesth T.C."/>
            <person name="Visser J."/>
            <person name="Yu J.-H."/>
            <person name="Zhou M."/>
            <person name="Andersen M.R."/>
            <person name="Archer D.B."/>
            <person name="Baker S.E."/>
            <person name="Benoit I."/>
            <person name="Brakhage A.A."/>
            <person name="Braus G.H."/>
            <person name="Fischer R."/>
            <person name="Frisvad J.C."/>
            <person name="Goldman G.H."/>
            <person name="Houbraken J."/>
            <person name="Oakley B."/>
            <person name="Pocsi I."/>
            <person name="Scazzocchio C."/>
            <person name="Seiboth B."/>
            <person name="vanKuyk P.A."/>
            <person name="Wortman J."/>
            <person name="Dyer P.S."/>
            <person name="Grigoriev I.V."/>
        </authorList>
    </citation>
    <scope>NUCLEOTIDE SEQUENCE [LARGE SCALE GENOMIC DNA]</scope>
    <source>
        <strain evidence="7">ATCC 16872 / CBS 172.66 / WB 5094</strain>
    </source>
</reference>
<gene>
    <name evidence="6" type="ORF">ASPACDRAFT_24680</name>
</gene>
<accession>A0A1L9X0E2</accession>
<dbReference type="GO" id="GO:0008270">
    <property type="term" value="F:zinc ion binding"/>
    <property type="evidence" value="ECO:0007669"/>
    <property type="project" value="InterPro"/>
</dbReference>
<dbReference type="GO" id="GO:0003700">
    <property type="term" value="F:DNA-binding transcription factor activity"/>
    <property type="evidence" value="ECO:0007669"/>
    <property type="project" value="InterPro"/>
</dbReference>
<dbReference type="VEuPathDB" id="FungiDB:ASPACDRAFT_24680"/>
<dbReference type="GO" id="GO:0003677">
    <property type="term" value="F:DNA binding"/>
    <property type="evidence" value="ECO:0007669"/>
    <property type="project" value="InterPro"/>
</dbReference>
<feature type="domain" description="Xylanolytic transcriptional activator regulatory" evidence="5">
    <location>
        <begin position="264"/>
        <end position="338"/>
    </location>
</feature>
<protein>
    <recommendedName>
        <fullName evidence="5">Xylanolytic transcriptional activator regulatory domain-containing protein</fullName>
    </recommendedName>
</protein>
<keyword evidence="7" id="KW-1185">Reference proteome</keyword>
<name>A0A1L9X0E2_ASPA1</name>
<dbReference type="Pfam" id="PF04082">
    <property type="entry name" value="Fungal_trans"/>
    <property type="match status" value="1"/>
</dbReference>
<evidence type="ECO:0000256" key="2">
    <source>
        <dbReference type="ARBA" id="ARBA00023163"/>
    </source>
</evidence>
<organism evidence="6 7">
    <name type="scientific">Aspergillus aculeatus (strain ATCC 16872 / CBS 172.66 / WB 5094)</name>
    <dbReference type="NCBI Taxonomy" id="690307"/>
    <lineage>
        <taxon>Eukaryota</taxon>
        <taxon>Fungi</taxon>
        <taxon>Dikarya</taxon>
        <taxon>Ascomycota</taxon>
        <taxon>Pezizomycotina</taxon>
        <taxon>Eurotiomycetes</taxon>
        <taxon>Eurotiomycetidae</taxon>
        <taxon>Eurotiales</taxon>
        <taxon>Aspergillaceae</taxon>
        <taxon>Aspergillus</taxon>
        <taxon>Aspergillus subgen. Circumdati</taxon>
    </lineage>
</organism>
<keyword evidence="1" id="KW-0805">Transcription regulation</keyword>
<evidence type="ECO:0000256" key="1">
    <source>
        <dbReference type="ARBA" id="ARBA00023015"/>
    </source>
</evidence>
<proteinExistence type="predicted"/>
<dbReference type="OrthoDB" id="3266505at2759"/>
<dbReference type="OMA" id="MACLILM"/>
<feature type="region of interest" description="Disordered" evidence="4">
    <location>
        <begin position="1"/>
        <end position="65"/>
    </location>
</feature>
<keyword evidence="2" id="KW-0804">Transcription</keyword>
<dbReference type="PANTHER" id="PTHR46910">
    <property type="entry name" value="TRANSCRIPTION FACTOR PDR1"/>
    <property type="match status" value="1"/>
</dbReference>
<feature type="region of interest" description="Disordered" evidence="4">
    <location>
        <begin position="564"/>
        <end position="597"/>
    </location>
</feature>
<feature type="compositionally biased region" description="Low complexity" evidence="4">
    <location>
        <begin position="7"/>
        <end position="26"/>
    </location>
</feature>
<dbReference type="InterPro" id="IPR007219">
    <property type="entry name" value="XnlR_reg_dom"/>
</dbReference>